<dbReference type="AlphaFoldDB" id="M7CMZ8"/>
<dbReference type="OrthoDB" id="7348996at2"/>
<dbReference type="GO" id="GO:0005886">
    <property type="term" value="C:plasma membrane"/>
    <property type="evidence" value="ECO:0007669"/>
    <property type="project" value="UniProtKB-SubCell"/>
</dbReference>
<feature type="transmembrane region" description="Helical" evidence="6">
    <location>
        <begin position="44"/>
        <end position="60"/>
    </location>
</feature>
<keyword evidence="5 6" id="KW-0472">Membrane</keyword>
<keyword evidence="2 6" id="KW-1003">Cell membrane</keyword>
<organism evidence="8 9">
    <name type="scientific">Marinobacter santoriniensis NKSG1</name>
    <dbReference type="NCBI Taxonomy" id="1288826"/>
    <lineage>
        <taxon>Bacteria</taxon>
        <taxon>Pseudomonadati</taxon>
        <taxon>Pseudomonadota</taxon>
        <taxon>Gammaproteobacteria</taxon>
        <taxon>Pseudomonadales</taxon>
        <taxon>Marinobacteraceae</taxon>
        <taxon>Marinobacter</taxon>
    </lineage>
</organism>
<sequence length="222" mass="23640">MKRWVKPVLFLLVAGVGAFAISQGWLDVLADQQQLSRYLNEHGVTGYLLIALAGGVYTALGAPRQLLAFVCGFAMGVSLGTVFSTLATTLGAAVCFYTARLLLRPTLTRRFGRRMAAFDRAVIEDPLLKIMLIRLLPVGSNLLTNLVGGASGIRAFPFLAGSALGYIPQMLVFALAGAGFGNANHYPVLLGAAGFVVASAIGAMLYRNRRIRNLSATVSDEF</sequence>
<feature type="transmembrane region" description="Helical" evidence="6">
    <location>
        <begin position="155"/>
        <end position="180"/>
    </location>
</feature>
<dbReference type="RefSeq" id="WP_008940048.1">
    <property type="nucleotide sequence ID" value="NZ_APAT01000022.1"/>
</dbReference>
<dbReference type="STRING" id="1288826.MSNKSG1_14607"/>
<evidence type="ECO:0000256" key="5">
    <source>
        <dbReference type="ARBA" id="ARBA00023136"/>
    </source>
</evidence>
<evidence type="ECO:0000256" key="3">
    <source>
        <dbReference type="ARBA" id="ARBA00022692"/>
    </source>
</evidence>
<feature type="transmembrane region" description="Helical" evidence="6">
    <location>
        <begin position="127"/>
        <end position="148"/>
    </location>
</feature>
<feature type="domain" description="VTT" evidence="7">
    <location>
        <begin position="63"/>
        <end position="178"/>
    </location>
</feature>
<evidence type="ECO:0000313" key="9">
    <source>
        <dbReference type="Proteomes" id="UP000011960"/>
    </source>
</evidence>
<dbReference type="EMBL" id="APAT01000022">
    <property type="protein sequence ID" value="EMP54549.1"/>
    <property type="molecule type" value="Genomic_DNA"/>
</dbReference>
<feature type="transmembrane region" description="Helical" evidence="6">
    <location>
        <begin position="186"/>
        <end position="206"/>
    </location>
</feature>
<dbReference type="PANTHER" id="PTHR12677:SF59">
    <property type="entry name" value="GOLGI APPARATUS MEMBRANE PROTEIN TVP38-RELATED"/>
    <property type="match status" value="1"/>
</dbReference>
<evidence type="ECO:0000313" key="8">
    <source>
        <dbReference type="EMBL" id="EMP54549.1"/>
    </source>
</evidence>
<proteinExistence type="inferred from homology"/>
<evidence type="ECO:0000256" key="6">
    <source>
        <dbReference type="RuleBase" id="RU366058"/>
    </source>
</evidence>
<evidence type="ECO:0000259" key="7">
    <source>
        <dbReference type="Pfam" id="PF09335"/>
    </source>
</evidence>
<keyword evidence="9" id="KW-1185">Reference proteome</keyword>
<comment type="caution">
    <text evidence="8">The sequence shown here is derived from an EMBL/GenBank/DDBJ whole genome shotgun (WGS) entry which is preliminary data.</text>
</comment>
<reference evidence="8 9" key="1">
    <citation type="journal article" date="2013" name="Genome Announc.">
        <title>Genome Sequence of Hydrothermal Arsenic-Respiring Bacterium Marinobacter santoriniensis NKSG1T.</title>
        <authorList>
            <person name="Handley K.M."/>
            <person name="Upton M."/>
            <person name="Beatson S.A."/>
            <person name="Hery M."/>
            <person name="Lloyd J.R."/>
        </authorList>
    </citation>
    <scope>NUCLEOTIDE SEQUENCE [LARGE SCALE GENOMIC DNA]</scope>
    <source>
        <strain evidence="8 9">NKSG1</strain>
    </source>
</reference>
<dbReference type="Pfam" id="PF09335">
    <property type="entry name" value="VTT_dom"/>
    <property type="match status" value="1"/>
</dbReference>
<gene>
    <name evidence="8" type="ORF">MSNKSG1_14607</name>
</gene>
<keyword evidence="3 6" id="KW-0812">Transmembrane</keyword>
<feature type="transmembrane region" description="Helical" evidence="6">
    <location>
        <begin position="67"/>
        <end position="99"/>
    </location>
</feature>
<evidence type="ECO:0000256" key="2">
    <source>
        <dbReference type="ARBA" id="ARBA00022475"/>
    </source>
</evidence>
<evidence type="ECO:0000256" key="4">
    <source>
        <dbReference type="ARBA" id="ARBA00022989"/>
    </source>
</evidence>
<dbReference type="Proteomes" id="UP000011960">
    <property type="component" value="Unassembled WGS sequence"/>
</dbReference>
<comment type="similarity">
    <text evidence="6">Belongs to the TVP38/TMEM64 family.</text>
</comment>
<dbReference type="PANTHER" id="PTHR12677">
    <property type="entry name" value="GOLGI APPARATUS MEMBRANE PROTEIN TVP38-RELATED"/>
    <property type="match status" value="1"/>
</dbReference>
<evidence type="ECO:0000256" key="1">
    <source>
        <dbReference type="ARBA" id="ARBA00004651"/>
    </source>
</evidence>
<dbReference type="InterPro" id="IPR015414">
    <property type="entry name" value="TMEM64"/>
</dbReference>
<keyword evidence="4 6" id="KW-1133">Transmembrane helix</keyword>
<dbReference type="InterPro" id="IPR032816">
    <property type="entry name" value="VTT_dom"/>
</dbReference>
<protein>
    <recommendedName>
        <fullName evidence="6">TVP38/TMEM64 family membrane protein</fullName>
    </recommendedName>
</protein>
<dbReference type="eggNOG" id="COG0398">
    <property type="taxonomic scope" value="Bacteria"/>
</dbReference>
<dbReference type="PATRIC" id="fig|1288826.3.peg.2898"/>
<accession>M7CMZ8</accession>
<comment type="subcellular location">
    <subcellularLocation>
        <location evidence="1 6">Cell membrane</location>
        <topology evidence="1 6">Multi-pass membrane protein</topology>
    </subcellularLocation>
</comment>
<name>M7CMZ8_9GAMM</name>